<comment type="subcellular location">
    <subcellularLocation>
        <location evidence="1 8">Cell outer membrane</location>
        <topology evidence="1 8">Multi-pass membrane protein</topology>
    </subcellularLocation>
</comment>
<dbReference type="InterPro" id="IPR023996">
    <property type="entry name" value="TonB-dep_OMP_SusC/RagA"/>
</dbReference>
<evidence type="ECO:0000256" key="4">
    <source>
        <dbReference type="ARBA" id="ARBA00022692"/>
    </source>
</evidence>
<feature type="domain" description="TonB-dependent receptor plug" evidence="11">
    <location>
        <begin position="124"/>
        <end position="250"/>
    </location>
</feature>
<keyword evidence="5 9" id="KW-0798">TonB box</keyword>
<evidence type="ECO:0000313" key="13">
    <source>
        <dbReference type="Proteomes" id="UP000585050"/>
    </source>
</evidence>
<evidence type="ECO:0000256" key="2">
    <source>
        <dbReference type="ARBA" id="ARBA00022448"/>
    </source>
</evidence>
<dbReference type="NCBIfam" id="TIGR04057">
    <property type="entry name" value="SusC_RagA_signa"/>
    <property type="match status" value="1"/>
</dbReference>
<gene>
    <name evidence="12" type="ORF">HGP29_10815</name>
</gene>
<evidence type="ECO:0000259" key="10">
    <source>
        <dbReference type="Pfam" id="PF00593"/>
    </source>
</evidence>
<keyword evidence="4 8" id="KW-0812">Transmembrane</keyword>
<dbReference type="SUPFAM" id="SSF49464">
    <property type="entry name" value="Carboxypeptidase regulatory domain-like"/>
    <property type="match status" value="1"/>
</dbReference>
<keyword evidence="7 8" id="KW-0998">Cell outer membrane</keyword>
<proteinExistence type="inferred from homology"/>
<evidence type="ECO:0000256" key="6">
    <source>
        <dbReference type="ARBA" id="ARBA00023136"/>
    </source>
</evidence>
<feature type="domain" description="TonB-dependent receptor-like beta-barrel" evidence="10">
    <location>
        <begin position="428"/>
        <end position="845"/>
    </location>
</feature>
<evidence type="ECO:0000313" key="12">
    <source>
        <dbReference type="EMBL" id="NLR91701.1"/>
    </source>
</evidence>
<dbReference type="Gene3D" id="2.60.40.1120">
    <property type="entry name" value="Carboxypeptidase-like, regulatory domain"/>
    <property type="match status" value="1"/>
</dbReference>
<dbReference type="InterPro" id="IPR000531">
    <property type="entry name" value="Beta-barrel_TonB"/>
</dbReference>
<dbReference type="InterPro" id="IPR012910">
    <property type="entry name" value="Plug_dom"/>
</dbReference>
<evidence type="ECO:0000256" key="3">
    <source>
        <dbReference type="ARBA" id="ARBA00022452"/>
    </source>
</evidence>
<dbReference type="Pfam" id="PF13715">
    <property type="entry name" value="CarbopepD_reg_2"/>
    <property type="match status" value="1"/>
</dbReference>
<evidence type="ECO:0000256" key="8">
    <source>
        <dbReference type="PROSITE-ProRule" id="PRU01360"/>
    </source>
</evidence>
<dbReference type="GO" id="GO:0009279">
    <property type="term" value="C:cell outer membrane"/>
    <property type="evidence" value="ECO:0007669"/>
    <property type="project" value="UniProtKB-SubCell"/>
</dbReference>
<comment type="caution">
    <text evidence="12">The sequence shown here is derived from an EMBL/GenBank/DDBJ whole genome shotgun (WGS) entry which is preliminary data.</text>
</comment>
<dbReference type="Gene3D" id="2.40.170.20">
    <property type="entry name" value="TonB-dependent receptor, beta-barrel domain"/>
    <property type="match status" value="1"/>
</dbReference>
<evidence type="ECO:0000256" key="5">
    <source>
        <dbReference type="ARBA" id="ARBA00023077"/>
    </source>
</evidence>
<protein>
    <submittedName>
        <fullName evidence="12">TonB-dependent receptor</fullName>
    </submittedName>
</protein>
<keyword evidence="13" id="KW-1185">Reference proteome</keyword>
<sequence length="1062" mass="117102">MREITFYPLSLLFGILFFLLQTISSESYAQEETILKGIVMSDEDHEPLPIASVIIKGTTNGTVTDMNGEFSIKVTKGQTLVVTYLGMETVQWTYNGENNHTFILTTAAELLDDIVVVGYGTVQRRDLTGSVSQVDEDENIVRQYNDVDQMLQGRVSGVQVVGNDGAQGGAVSVKIRGVNSLRGNNEPLYVVDGIIISSAGETPANVQGGNSAPTAQNGLAGINPKDIESIEVLKDASATAIYGSRGANGVVLITTKKGKKGEAKINFFANTSISEPSKTIDVLDGYEYAQFMNDFAISNNQIPSYQLNPETREVYDLASGRLLQQHNWQDEIYRTAVSYSTGASMSGGTGKTDYYVSMGYNNKQGVIPNSYSQSGDLRINLGQQISKKLRFETKTTLYYLEGSYAQTGEKAGGNRSLVNQLVGKSPLTGMDIDGSGDDAAAELTPWDFVNNNDDLTKQFRTIIGANLQYKIIKGLKATVRAGADIRTQNRSIWFGPGTFQGNQQNGYLNTIDQTRSSYNVDGILNFNRTFSKKHRFGITAVATYDYINKASTTYAVGNFIDHSFRGEAPQYGQDILSPESTLTFAESIFSYLGRVNYTFNNKYVVTANFRADKSSKFGDGQQWGYFPSTSVAWYISEENFLKTSNTLSDLKLRAGWGRTGNQAIQPYQTLVNYTDNMYPDANNGNQVGLVPANLANPNLTWETTDQYNIGLDFGFMKSRLTGTVDVYSKHTIDLLQRIQAPPTTGFNNYYINRGEMYNRGIELNLNAVLVDKNDWGINIGGSFTKNITEIGDLGLPEQTIYINGQPQQVQGYVGNNVSSGSNLNGPANVFIKGMPVGVFYGYQTNGIYATPEEAAQGPSFNETPNQAGDVIFVDQNGDGVISPEDKTIIGDPNPEFMYTFNAEFRYKILRLSMLWNGVYGNDIMNADLVWTGNPSPVNGNWNVRSDVYYNAWTPQNTTTDVPRVGYGYANSMHNHMTDRLIEDGSYLRLSNVTLTVDIPTEKWKNIGAFSFYCTVKNPITITDYSGYDPEVTSFVYDGTIMGTDWGAYANLRSYLMGINVTF</sequence>
<dbReference type="SUPFAM" id="SSF56935">
    <property type="entry name" value="Porins"/>
    <property type="match status" value="1"/>
</dbReference>
<dbReference type="Pfam" id="PF00593">
    <property type="entry name" value="TonB_dep_Rec_b-barrel"/>
    <property type="match status" value="1"/>
</dbReference>
<dbReference type="PROSITE" id="PS52016">
    <property type="entry name" value="TONB_DEPENDENT_REC_3"/>
    <property type="match status" value="1"/>
</dbReference>
<dbReference type="InterPro" id="IPR023997">
    <property type="entry name" value="TonB-dep_OMP_SusC/RagA_CS"/>
</dbReference>
<organism evidence="12 13">
    <name type="scientific">Flammeovirga agarivorans</name>
    <dbReference type="NCBI Taxonomy" id="2726742"/>
    <lineage>
        <taxon>Bacteria</taxon>
        <taxon>Pseudomonadati</taxon>
        <taxon>Bacteroidota</taxon>
        <taxon>Cytophagia</taxon>
        <taxon>Cytophagales</taxon>
        <taxon>Flammeovirgaceae</taxon>
        <taxon>Flammeovirga</taxon>
    </lineage>
</organism>
<evidence type="ECO:0000256" key="7">
    <source>
        <dbReference type="ARBA" id="ARBA00023237"/>
    </source>
</evidence>
<comment type="similarity">
    <text evidence="8 9">Belongs to the TonB-dependent receptor family.</text>
</comment>
<evidence type="ECO:0000259" key="11">
    <source>
        <dbReference type="Pfam" id="PF07715"/>
    </source>
</evidence>
<name>A0A7X8SK58_9BACT</name>
<evidence type="ECO:0000256" key="1">
    <source>
        <dbReference type="ARBA" id="ARBA00004571"/>
    </source>
</evidence>
<keyword evidence="3 8" id="KW-1134">Transmembrane beta strand</keyword>
<dbReference type="RefSeq" id="WP_168882416.1">
    <property type="nucleotide sequence ID" value="NZ_JABAIL010000003.1"/>
</dbReference>
<keyword evidence="6 8" id="KW-0472">Membrane</keyword>
<accession>A0A7X8SK58</accession>
<dbReference type="NCBIfam" id="TIGR04056">
    <property type="entry name" value="OMP_RagA_SusC"/>
    <property type="match status" value="1"/>
</dbReference>
<dbReference type="InterPro" id="IPR037066">
    <property type="entry name" value="Plug_dom_sf"/>
</dbReference>
<dbReference type="InterPro" id="IPR008969">
    <property type="entry name" value="CarboxyPept-like_regulatory"/>
</dbReference>
<dbReference type="AlphaFoldDB" id="A0A7X8SK58"/>
<dbReference type="Gene3D" id="2.170.130.10">
    <property type="entry name" value="TonB-dependent receptor, plug domain"/>
    <property type="match status" value="1"/>
</dbReference>
<keyword evidence="12" id="KW-0675">Receptor</keyword>
<dbReference type="Pfam" id="PF07715">
    <property type="entry name" value="Plug"/>
    <property type="match status" value="1"/>
</dbReference>
<dbReference type="InterPro" id="IPR039426">
    <property type="entry name" value="TonB-dep_rcpt-like"/>
</dbReference>
<keyword evidence="2 8" id="KW-0813">Transport</keyword>
<dbReference type="Proteomes" id="UP000585050">
    <property type="component" value="Unassembled WGS sequence"/>
</dbReference>
<dbReference type="InterPro" id="IPR036942">
    <property type="entry name" value="Beta-barrel_TonB_sf"/>
</dbReference>
<reference evidence="12 13" key="1">
    <citation type="submission" date="2020-04" db="EMBL/GenBank/DDBJ databases">
        <title>Flammeovirga sp. SR4, a novel species isolated from seawater.</title>
        <authorList>
            <person name="Wang X."/>
        </authorList>
    </citation>
    <scope>NUCLEOTIDE SEQUENCE [LARGE SCALE GENOMIC DNA]</scope>
    <source>
        <strain evidence="12 13">SR4</strain>
    </source>
</reference>
<dbReference type="EMBL" id="JABAIL010000003">
    <property type="protein sequence ID" value="NLR91701.1"/>
    <property type="molecule type" value="Genomic_DNA"/>
</dbReference>
<evidence type="ECO:0000256" key="9">
    <source>
        <dbReference type="RuleBase" id="RU003357"/>
    </source>
</evidence>